<dbReference type="InterPro" id="IPR036908">
    <property type="entry name" value="RlpA-like_sf"/>
</dbReference>
<dbReference type="EMBL" id="QVXO01000110">
    <property type="protein sequence ID" value="RPJ87734.1"/>
    <property type="molecule type" value="Genomic_DNA"/>
</dbReference>
<evidence type="ECO:0000313" key="3">
    <source>
        <dbReference type="EMBL" id="RPJ87734.1"/>
    </source>
</evidence>
<evidence type="ECO:0000256" key="1">
    <source>
        <dbReference type="SAM" id="MobiDB-lite"/>
    </source>
</evidence>
<feature type="region of interest" description="Disordered" evidence="1">
    <location>
        <begin position="21"/>
        <end position="40"/>
    </location>
</feature>
<feature type="non-terminal residue" evidence="3">
    <location>
        <position position="120"/>
    </location>
</feature>
<evidence type="ECO:0000313" key="4">
    <source>
        <dbReference type="Proteomes" id="UP000285324"/>
    </source>
</evidence>
<protein>
    <recommendedName>
        <fullName evidence="5">Transglycosylase</fullName>
    </recommendedName>
</protein>
<reference evidence="3 4" key="1">
    <citation type="submission" date="2018-08" db="EMBL/GenBank/DDBJ databases">
        <title>Achromobacter xylosoxidans Genome sequencing and assembly.</title>
        <authorList>
            <person name="Wang R."/>
            <person name="Rensing C."/>
            <person name="Li Y."/>
        </authorList>
    </citation>
    <scope>NUCLEOTIDE SEQUENCE [LARGE SCALE GENOMIC DNA]</scope>
    <source>
        <strain evidence="3 4">GD003A</strain>
    </source>
</reference>
<dbReference type="Proteomes" id="UP000285324">
    <property type="component" value="Unassembled WGS sequence"/>
</dbReference>
<gene>
    <name evidence="3" type="ORF">DY367_31460</name>
</gene>
<name>A0A424W397_ALCXX</name>
<dbReference type="PROSITE" id="PS51257">
    <property type="entry name" value="PROKAR_LIPOPROTEIN"/>
    <property type="match status" value="1"/>
</dbReference>
<keyword evidence="2" id="KW-0732">Signal</keyword>
<evidence type="ECO:0008006" key="5">
    <source>
        <dbReference type="Google" id="ProtNLM"/>
    </source>
</evidence>
<sequence>MKRILSLSVLSVLLAACSTPSDIPPDSGSTGIPGPSAPAADGPLVVPSLASLPDTPPRALAGKYKAANWAEMPGWTNDDLSRFWPLFLRNCRGLMRPTSGNLAAPARATPRAWQPVCAAA</sequence>
<feature type="signal peptide" evidence="2">
    <location>
        <begin position="1"/>
        <end position="21"/>
    </location>
</feature>
<dbReference type="AlphaFoldDB" id="A0A424W397"/>
<dbReference type="Gene3D" id="2.40.40.10">
    <property type="entry name" value="RlpA-like domain"/>
    <property type="match status" value="1"/>
</dbReference>
<proteinExistence type="predicted"/>
<organism evidence="3 4">
    <name type="scientific">Alcaligenes xylosoxydans xylosoxydans</name>
    <name type="common">Achromobacter xylosoxidans</name>
    <dbReference type="NCBI Taxonomy" id="85698"/>
    <lineage>
        <taxon>Bacteria</taxon>
        <taxon>Pseudomonadati</taxon>
        <taxon>Pseudomonadota</taxon>
        <taxon>Betaproteobacteria</taxon>
        <taxon>Burkholderiales</taxon>
        <taxon>Alcaligenaceae</taxon>
        <taxon>Achromobacter</taxon>
    </lineage>
</organism>
<feature type="chain" id="PRO_5019129063" description="Transglycosylase" evidence="2">
    <location>
        <begin position="22"/>
        <end position="120"/>
    </location>
</feature>
<comment type="caution">
    <text evidence="3">The sequence shown here is derived from an EMBL/GenBank/DDBJ whole genome shotgun (WGS) entry which is preliminary data.</text>
</comment>
<accession>A0A424W397</accession>
<evidence type="ECO:0000256" key="2">
    <source>
        <dbReference type="SAM" id="SignalP"/>
    </source>
</evidence>